<feature type="non-terminal residue" evidence="1">
    <location>
        <position position="434"/>
    </location>
</feature>
<accession>A0A3M6UJ31</accession>
<reference evidence="1 2" key="1">
    <citation type="journal article" date="2018" name="Sci. Rep.">
        <title>Comparative analysis of the Pocillopora damicornis genome highlights role of immune system in coral evolution.</title>
        <authorList>
            <person name="Cunning R."/>
            <person name="Bay R.A."/>
            <person name="Gillette P."/>
            <person name="Baker A.C."/>
            <person name="Traylor-Knowles N."/>
        </authorList>
    </citation>
    <scope>NUCLEOTIDE SEQUENCE [LARGE SCALE GENOMIC DNA]</scope>
    <source>
        <strain evidence="1">RSMAS</strain>
        <tissue evidence="1">Whole animal</tissue>
    </source>
</reference>
<dbReference type="Proteomes" id="UP000275408">
    <property type="component" value="Unassembled WGS sequence"/>
</dbReference>
<evidence type="ECO:0000313" key="1">
    <source>
        <dbReference type="EMBL" id="RMX53680.1"/>
    </source>
</evidence>
<gene>
    <name evidence="1" type="ORF">pdam_00000478</name>
</gene>
<dbReference type="PANTHER" id="PTHR21301">
    <property type="entry name" value="REVERSE TRANSCRIPTASE"/>
    <property type="match status" value="1"/>
</dbReference>
<evidence type="ECO:0008006" key="3">
    <source>
        <dbReference type="Google" id="ProtNLM"/>
    </source>
</evidence>
<organism evidence="1 2">
    <name type="scientific">Pocillopora damicornis</name>
    <name type="common">Cauliflower coral</name>
    <name type="synonym">Millepora damicornis</name>
    <dbReference type="NCBI Taxonomy" id="46731"/>
    <lineage>
        <taxon>Eukaryota</taxon>
        <taxon>Metazoa</taxon>
        <taxon>Cnidaria</taxon>
        <taxon>Anthozoa</taxon>
        <taxon>Hexacorallia</taxon>
        <taxon>Scleractinia</taxon>
        <taxon>Astrocoeniina</taxon>
        <taxon>Pocilloporidae</taxon>
        <taxon>Pocillopora</taxon>
    </lineage>
</organism>
<dbReference type="PANTHER" id="PTHR21301:SF11">
    <property type="entry name" value="GIY-YIG DOMAIN-CONTAINING PROTEIN"/>
    <property type="match status" value="1"/>
</dbReference>
<dbReference type="EMBL" id="RCHS01001413">
    <property type="protein sequence ID" value="RMX53680.1"/>
    <property type="molecule type" value="Genomic_DNA"/>
</dbReference>
<evidence type="ECO:0000313" key="2">
    <source>
        <dbReference type="Proteomes" id="UP000275408"/>
    </source>
</evidence>
<comment type="caution">
    <text evidence="1">The sequence shown here is derived from an EMBL/GenBank/DDBJ whole genome shotgun (WGS) entry which is preliminary data.</text>
</comment>
<sequence length="434" mass="49843">MEGKHSVRDYHIEWNTNSHSNSICVREYTEMPATNFNTLICVYTVDYCTHIISYPIHILDLMIPALNLQLCQVLRKQTPSLPPEAYSSSDNQHITIGHGALQAEETSMPSSLEHINLEISFTLNELPMLIQSYERKYVSNVLKANGYTKTFLRNCQKPVTNSDALDEREPATGFAVIPYIQGVTEPIKRILNSHNVKVAQKPFQTLGHIFAKPKNPFMKEQRTDNIYSIPCNDCDNEYIVQTKRQFGTWLKEHQKAVFLCKKENSALSEHSCLTNHTIGWDNSKIITTNWRYHQCLCLEAWHINSAHAPLNRDDGDLVQPEEALEPTKQEGVVYKIPFACAKCILVKQGDQCEKGKKNTTETYDLCGFRACEQNGVYSYLEQVKFIDHDPHCYTPRVKDIKIPEAWIPTIKQHNSRSMRTYEGTPSNNWNDNEE</sequence>
<protein>
    <recommendedName>
        <fullName evidence="3">C2H2-type domain-containing protein</fullName>
    </recommendedName>
</protein>
<proteinExistence type="predicted"/>
<dbReference type="CDD" id="cd10442">
    <property type="entry name" value="GIY-YIG_PLEs"/>
    <property type="match status" value="1"/>
</dbReference>
<dbReference type="AlphaFoldDB" id="A0A3M6UJ31"/>
<keyword evidence="2" id="KW-1185">Reference proteome</keyword>
<name>A0A3M6UJ31_POCDA</name>